<sequence length="123" mass="13931">MLVNTYTAYPAIDAHFFPSEIKVEEGTRSRLICSINKGETNFKIAWFKNDKPLGISMHSLSSFGEHLQKSTENKHRFSIQHQEDSSTILFRNVLLADSGKYTCLATNRCGTDNKTTQLIVNCE</sequence>
<dbReference type="SMART" id="SM00409">
    <property type="entry name" value="IG"/>
    <property type="match status" value="1"/>
</dbReference>
<dbReference type="InterPro" id="IPR003599">
    <property type="entry name" value="Ig_sub"/>
</dbReference>
<evidence type="ECO:0000256" key="2">
    <source>
        <dbReference type="ARBA" id="ARBA00023157"/>
    </source>
</evidence>
<dbReference type="PANTHER" id="PTHR45080:SF8">
    <property type="entry name" value="IG-LIKE DOMAIN-CONTAINING PROTEIN"/>
    <property type="match status" value="1"/>
</dbReference>
<dbReference type="PROSITE" id="PS50835">
    <property type="entry name" value="IG_LIKE"/>
    <property type="match status" value="1"/>
</dbReference>
<keyword evidence="1" id="KW-0732">Signal</keyword>
<dbReference type="AlphaFoldDB" id="A0A443SUU2"/>
<dbReference type="OrthoDB" id="6085115at2759"/>
<evidence type="ECO:0000256" key="3">
    <source>
        <dbReference type="ARBA" id="ARBA00023319"/>
    </source>
</evidence>
<dbReference type="EMBL" id="NCKV01000217">
    <property type="protein sequence ID" value="RWS31270.1"/>
    <property type="molecule type" value="Genomic_DNA"/>
</dbReference>
<keyword evidence="3" id="KW-0393">Immunoglobulin domain</keyword>
<dbReference type="Gene3D" id="2.60.40.10">
    <property type="entry name" value="Immunoglobulins"/>
    <property type="match status" value="1"/>
</dbReference>
<dbReference type="InterPro" id="IPR007110">
    <property type="entry name" value="Ig-like_dom"/>
</dbReference>
<evidence type="ECO:0000313" key="5">
    <source>
        <dbReference type="EMBL" id="RWS31270.1"/>
    </source>
</evidence>
<name>A0A443SUU2_9ACAR</name>
<dbReference type="InterPro" id="IPR050958">
    <property type="entry name" value="Cell_Adh-Cytoskel_Orgn"/>
</dbReference>
<comment type="caution">
    <text evidence="5">The sequence shown here is derived from an EMBL/GenBank/DDBJ whole genome shotgun (WGS) entry which is preliminary data.</text>
</comment>
<organism evidence="5 6">
    <name type="scientific">Leptotrombidium deliense</name>
    <dbReference type="NCBI Taxonomy" id="299467"/>
    <lineage>
        <taxon>Eukaryota</taxon>
        <taxon>Metazoa</taxon>
        <taxon>Ecdysozoa</taxon>
        <taxon>Arthropoda</taxon>
        <taxon>Chelicerata</taxon>
        <taxon>Arachnida</taxon>
        <taxon>Acari</taxon>
        <taxon>Acariformes</taxon>
        <taxon>Trombidiformes</taxon>
        <taxon>Prostigmata</taxon>
        <taxon>Anystina</taxon>
        <taxon>Parasitengona</taxon>
        <taxon>Trombiculoidea</taxon>
        <taxon>Trombiculidae</taxon>
        <taxon>Leptotrombidium</taxon>
    </lineage>
</organism>
<dbReference type="GO" id="GO:0005886">
    <property type="term" value="C:plasma membrane"/>
    <property type="evidence" value="ECO:0007669"/>
    <property type="project" value="TreeGrafter"/>
</dbReference>
<dbReference type="InterPro" id="IPR036179">
    <property type="entry name" value="Ig-like_dom_sf"/>
</dbReference>
<evidence type="ECO:0000259" key="4">
    <source>
        <dbReference type="PROSITE" id="PS50835"/>
    </source>
</evidence>
<keyword evidence="6" id="KW-1185">Reference proteome</keyword>
<dbReference type="GO" id="GO:0007156">
    <property type="term" value="P:homophilic cell adhesion via plasma membrane adhesion molecules"/>
    <property type="evidence" value="ECO:0007669"/>
    <property type="project" value="TreeGrafter"/>
</dbReference>
<evidence type="ECO:0000313" key="6">
    <source>
        <dbReference type="Proteomes" id="UP000288716"/>
    </source>
</evidence>
<evidence type="ECO:0000256" key="1">
    <source>
        <dbReference type="ARBA" id="ARBA00022729"/>
    </source>
</evidence>
<dbReference type="InterPro" id="IPR013098">
    <property type="entry name" value="Ig_I-set"/>
</dbReference>
<dbReference type="STRING" id="299467.A0A443SUU2"/>
<dbReference type="SUPFAM" id="SSF48726">
    <property type="entry name" value="Immunoglobulin"/>
    <property type="match status" value="1"/>
</dbReference>
<reference evidence="5 6" key="1">
    <citation type="journal article" date="2018" name="Gigascience">
        <title>Genomes of trombidid mites reveal novel predicted allergens and laterally-transferred genes associated with secondary metabolism.</title>
        <authorList>
            <person name="Dong X."/>
            <person name="Chaisiri K."/>
            <person name="Xia D."/>
            <person name="Armstrong S.D."/>
            <person name="Fang Y."/>
            <person name="Donnelly M.J."/>
            <person name="Kadowaki T."/>
            <person name="McGarry J.W."/>
            <person name="Darby A.C."/>
            <person name="Makepeace B.L."/>
        </authorList>
    </citation>
    <scope>NUCLEOTIDE SEQUENCE [LARGE SCALE GENOMIC DNA]</scope>
    <source>
        <strain evidence="5">UoL-UT</strain>
    </source>
</reference>
<dbReference type="Proteomes" id="UP000288716">
    <property type="component" value="Unassembled WGS sequence"/>
</dbReference>
<gene>
    <name evidence="5" type="ORF">B4U80_03989</name>
</gene>
<proteinExistence type="predicted"/>
<protein>
    <recommendedName>
        <fullName evidence="4">Ig-like domain-containing protein</fullName>
    </recommendedName>
</protein>
<dbReference type="PANTHER" id="PTHR45080">
    <property type="entry name" value="CONTACTIN 5"/>
    <property type="match status" value="1"/>
</dbReference>
<accession>A0A443SUU2</accession>
<dbReference type="VEuPathDB" id="VectorBase:LDEU000770"/>
<dbReference type="Pfam" id="PF07679">
    <property type="entry name" value="I-set"/>
    <property type="match status" value="1"/>
</dbReference>
<dbReference type="InterPro" id="IPR013783">
    <property type="entry name" value="Ig-like_fold"/>
</dbReference>
<dbReference type="InterPro" id="IPR003598">
    <property type="entry name" value="Ig_sub2"/>
</dbReference>
<dbReference type="SMART" id="SM00408">
    <property type="entry name" value="IGc2"/>
    <property type="match status" value="1"/>
</dbReference>
<feature type="domain" description="Ig-like" evidence="4">
    <location>
        <begin position="10"/>
        <end position="121"/>
    </location>
</feature>
<keyword evidence="2" id="KW-1015">Disulfide bond</keyword>